<evidence type="ECO:0008006" key="5">
    <source>
        <dbReference type="Google" id="ProtNLM"/>
    </source>
</evidence>
<dbReference type="PROSITE" id="PS51257">
    <property type="entry name" value="PROKAR_LIPOPROTEIN"/>
    <property type="match status" value="1"/>
</dbReference>
<evidence type="ECO:0000256" key="1">
    <source>
        <dbReference type="SAM" id="MobiDB-lite"/>
    </source>
</evidence>
<proteinExistence type="predicted"/>
<feature type="signal peptide" evidence="2">
    <location>
        <begin position="1"/>
        <end position="30"/>
    </location>
</feature>
<reference evidence="3 4" key="1">
    <citation type="submission" date="2018-03" db="EMBL/GenBank/DDBJ databases">
        <title>Whole genome sequencing of Histamine producing bacteria.</title>
        <authorList>
            <person name="Butler K."/>
        </authorList>
    </citation>
    <scope>NUCLEOTIDE SEQUENCE [LARGE SCALE GENOMIC DNA]</scope>
    <source>
        <strain evidence="3 4">DSM 16190</strain>
    </source>
</reference>
<keyword evidence="4" id="KW-1185">Reference proteome</keyword>
<feature type="region of interest" description="Disordered" evidence="1">
    <location>
        <begin position="653"/>
        <end position="692"/>
    </location>
</feature>
<organism evidence="3 4">
    <name type="scientific">Photobacterium lipolyticum</name>
    <dbReference type="NCBI Taxonomy" id="266810"/>
    <lineage>
        <taxon>Bacteria</taxon>
        <taxon>Pseudomonadati</taxon>
        <taxon>Pseudomonadota</taxon>
        <taxon>Gammaproteobacteria</taxon>
        <taxon>Vibrionales</taxon>
        <taxon>Vibrionaceae</taxon>
        <taxon>Photobacterium</taxon>
    </lineage>
</organism>
<protein>
    <recommendedName>
        <fullName evidence="5">Acid phosphatase</fullName>
    </recommendedName>
</protein>
<dbReference type="AlphaFoldDB" id="A0A2T3N2E7"/>
<name>A0A2T3N2E7_9GAMM</name>
<comment type="caution">
    <text evidence="3">The sequence shown here is derived from an EMBL/GenBank/DDBJ whole genome shotgun (WGS) entry which is preliminary data.</text>
</comment>
<dbReference type="EMBL" id="PYMC01000002">
    <property type="protein sequence ID" value="PSW06523.1"/>
    <property type="molecule type" value="Genomic_DNA"/>
</dbReference>
<dbReference type="OrthoDB" id="5897571at2"/>
<feature type="chain" id="PRO_5015685069" description="Acid phosphatase" evidence="2">
    <location>
        <begin position="31"/>
        <end position="837"/>
    </location>
</feature>
<feature type="compositionally biased region" description="Polar residues" evidence="1">
    <location>
        <begin position="653"/>
        <end position="678"/>
    </location>
</feature>
<dbReference type="RefSeq" id="WP_107281887.1">
    <property type="nucleotide sequence ID" value="NZ_PYMC01000002.1"/>
</dbReference>
<keyword evidence="2" id="KW-0732">Signal</keyword>
<dbReference type="Proteomes" id="UP000240904">
    <property type="component" value="Unassembled WGS sequence"/>
</dbReference>
<evidence type="ECO:0000313" key="4">
    <source>
        <dbReference type="Proteomes" id="UP000240904"/>
    </source>
</evidence>
<sequence>MINLNKSLTTTTFKHSLLAASITLILTACNSGSSSSDSAVSAPLTPSTPKTSLSGTVADGYLVNATVCLDLNENKKCDSDEPSTISNQGGTFTLSGVNQADIDTYPLVVEVIKNLTIDEDHPEQPIDGDYSLTAPAGYTFVSPLTTLVQQEIEANKDVEAYSVEDAEASVKIKLGTDLEMSTDYVAAQKNDSTVSVQEKEEFKQLHKVAQVTATVLKQNLKVVEQAVQTSGQSIDFEQIMDLVVAQVLDALEAINEQVENNAEELSEFDPQDILTGNNNSLSDDLSFDSETVVNKIEIREAEKAASSANMLELVQTEGVNWFYSGRHGSTLEAAHGTFKHIPATDNTPASSEETEYRYNASSNGFIEDTDSGSDDDYLLTSAGWEKIREQEEISINADGTISITNPNAPEYAELLEATTFDISGKNIALTLDGSADAGYWSEFVTQDAVFPDSAKAFKLKFTTLNDTYEIWNGDCDDPSYEVNGMCNSVWLNSANGPAEYLEQLLSETAAATTDPSQIKGPQVAWFNNGSIVAEMLIDGTVNYYEVKYNNSNNNYYSSTAEFLKIGTWQNKIVNGVKMFVLELPTKILGLGDYDYYERFILLTEYQGAVRRGEYIPAGTVEHDELAFNKSAADSIVAAFSDSLFDELVTEFNQDTSDGNETPDNSDPSTPQLETSLQPCTAGDSGWDDVNDRPTTFATKTDYDNVLASNCTTSLSFAADNMVGKTFIFSDEPTESIFFETDSKALFTSVADNGTAENNDISWSVNSEGQIELSIYSAEPVANPEIEFRAVLTLLESATNELSVKFYHEESEWYSGAVMDGTKGEIWSVILVEQGPKS</sequence>
<gene>
    <name evidence="3" type="ORF">C9I89_03025</name>
</gene>
<accession>A0A2T3N2E7</accession>
<evidence type="ECO:0000256" key="2">
    <source>
        <dbReference type="SAM" id="SignalP"/>
    </source>
</evidence>
<evidence type="ECO:0000313" key="3">
    <source>
        <dbReference type="EMBL" id="PSW06523.1"/>
    </source>
</evidence>